<dbReference type="InterPro" id="IPR008250">
    <property type="entry name" value="ATPase_P-typ_transduc_dom_A_sf"/>
</dbReference>
<dbReference type="Pfam" id="PF00689">
    <property type="entry name" value="Cation_ATPase_C"/>
    <property type="match status" value="1"/>
</dbReference>
<gene>
    <name evidence="12" type="ORF">P3G67_28245</name>
</gene>
<protein>
    <submittedName>
        <fullName evidence="12">Cation-translocating P-type ATPase</fullName>
    </submittedName>
</protein>
<evidence type="ECO:0000259" key="10">
    <source>
        <dbReference type="Pfam" id="PF00122"/>
    </source>
</evidence>
<accession>A0ABT5ZT79</accession>
<dbReference type="SUPFAM" id="SSF81665">
    <property type="entry name" value="Calcium ATPase, transmembrane domain M"/>
    <property type="match status" value="1"/>
</dbReference>
<dbReference type="EMBL" id="JARJBC010000022">
    <property type="protein sequence ID" value="MDF3293037.1"/>
    <property type="molecule type" value="Genomic_DNA"/>
</dbReference>
<name>A0ABT5ZT79_9ACTN</name>
<feature type="domain" description="Cation-transporting P-type ATPase C-terminal" evidence="11">
    <location>
        <begin position="1339"/>
        <end position="1495"/>
    </location>
</feature>
<proteinExistence type="predicted"/>
<dbReference type="InterPro" id="IPR059000">
    <property type="entry name" value="ATPase_P-type_domA"/>
</dbReference>
<dbReference type="PRINTS" id="PR00119">
    <property type="entry name" value="CATATPASE"/>
</dbReference>
<evidence type="ECO:0000256" key="2">
    <source>
        <dbReference type="ARBA" id="ARBA00022692"/>
    </source>
</evidence>
<evidence type="ECO:0000256" key="3">
    <source>
        <dbReference type="ARBA" id="ARBA00022741"/>
    </source>
</evidence>
<evidence type="ECO:0000259" key="11">
    <source>
        <dbReference type="Pfam" id="PF00689"/>
    </source>
</evidence>
<dbReference type="InterPro" id="IPR001757">
    <property type="entry name" value="P_typ_ATPase"/>
</dbReference>
<dbReference type="Gene3D" id="2.70.150.10">
    <property type="entry name" value="Calcium-transporting ATPase, cytoplasmic transduction domain A"/>
    <property type="match status" value="1"/>
</dbReference>
<dbReference type="PRINTS" id="PR00120">
    <property type="entry name" value="HATPASE"/>
</dbReference>
<dbReference type="Gene3D" id="1.20.1110.10">
    <property type="entry name" value="Calcium-transporting ATPase, transmembrane domain"/>
    <property type="match status" value="2"/>
</dbReference>
<reference evidence="12 13" key="1">
    <citation type="submission" date="2023-03" db="EMBL/GenBank/DDBJ databases">
        <title>Draft genome sequence of Streptomyces sp. RB6PN23 isolated from peat swamp forest in Thailand.</title>
        <authorList>
            <person name="Klaysubun C."/>
            <person name="Duangmal K."/>
        </authorList>
    </citation>
    <scope>NUCLEOTIDE SEQUENCE [LARGE SCALE GENOMIC DNA]</scope>
    <source>
        <strain evidence="12 13">RB6PN23</strain>
    </source>
</reference>
<keyword evidence="3" id="KW-0547">Nucleotide-binding</keyword>
<keyword evidence="2" id="KW-0812">Transmembrane</keyword>
<dbReference type="InterPro" id="IPR036412">
    <property type="entry name" value="HAD-like_sf"/>
</dbReference>
<evidence type="ECO:0000256" key="5">
    <source>
        <dbReference type="ARBA" id="ARBA00022967"/>
    </source>
</evidence>
<dbReference type="PANTHER" id="PTHR42861">
    <property type="entry name" value="CALCIUM-TRANSPORTING ATPASE"/>
    <property type="match status" value="1"/>
</dbReference>
<keyword evidence="13" id="KW-1185">Reference proteome</keyword>
<comment type="caution">
    <text evidence="12">The sequence shown here is derived from an EMBL/GenBank/DDBJ whole genome shotgun (WGS) entry which is preliminary data.</text>
</comment>
<evidence type="ECO:0000256" key="6">
    <source>
        <dbReference type="ARBA" id="ARBA00022989"/>
    </source>
</evidence>
<dbReference type="Pfam" id="PF00702">
    <property type="entry name" value="Hydrolase"/>
    <property type="match status" value="1"/>
</dbReference>
<keyword evidence="4" id="KW-0067">ATP-binding</keyword>
<dbReference type="NCBIfam" id="TIGR01494">
    <property type="entry name" value="ATPase_P-type"/>
    <property type="match status" value="2"/>
</dbReference>
<dbReference type="InterPro" id="IPR044492">
    <property type="entry name" value="P_typ_ATPase_HD_dom"/>
</dbReference>
<organism evidence="12 13">
    <name type="scientific">Streptomyces silvisoli</name>
    <dbReference type="NCBI Taxonomy" id="3034235"/>
    <lineage>
        <taxon>Bacteria</taxon>
        <taxon>Bacillati</taxon>
        <taxon>Actinomycetota</taxon>
        <taxon>Actinomycetes</taxon>
        <taxon>Kitasatosporales</taxon>
        <taxon>Streptomycetaceae</taxon>
        <taxon>Streptomyces</taxon>
    </lineage>
</organism>
<evidence type="ECO:0000256" key="7">
    <source>
        <dbReference type="ARBA" id="ARBA00023136"/>
    </source>
</evidence>
<dbReference type="InterPro" id="IPR023299">
    <property type="entry name" value="ATPase_P-typ_cyto_dom_N"/>
</dbReference>
<keyword evidence="5" id="KW-1278">Translocase</keyword>
<dbReference type="SUPFAM" id="SSF81653">
    <property type="entry name" value="Calcium ATPase, transduction domain A"/>
    <property type="match status" value="1"/>
</dbReference>
<evidence type="ECO:0000256" key="8">
    <source>
        <dbReference type="ARBA" id="ARBA00049360"/>
    </source>
</evidence>
<keyword evidence="6" id="KW-1133">Transmembrane helix</keyword>
<dbReference type="InterPro" id="IPR006068">
    <property type="entry name" value="ATPase_P-typ_cation-transptr_C"/>
</dbReference>
<evidence type="ECO:0000313" key="13">
    <source>
        <dbReference type="Proteomes" id="UP001216579"/>
    </source>
</evidence>
<dbReference type="Pfam" id="PF00122">
    <property type="entry name" value="E1-E2_ATPase"/>
    <property type="match status" value="1"/>
</dbReference>
<comment type="subcellular location">
    <subcellularLocation>
        <location evidence="1">Cell membrane</location>
        <topology evidence="1">Multi-pass membrane protein</topology>
    </subcellularLocation>
</comment>
<dbReference type="Gene3D" id="3.40.50.1000">
    <property type="entry name" value="HAD superfamily/HAD-like"/>
    <property type="match status" value="2"/>
</dbReference>
<dbReference type="SFLD" id="SFLDF00027">
    <property type="entry name" value="p-type_atpase"/>
    <property type="match status" value="1"/>
</dbReference>
<dbReference type="InterPro" id="IPR023214">
    <property type="entry name" value="HAD_sf"/>
</dbReference>
<feature type="domain" description="P-type ATPase A" evidence="10">
    <location>
        <begin position="787"/>
        <end position="894"/>
    </location>
</feature>
<keyword evidence="7" id="KW-0472">Membrane</keyword>
<dbReference type="Proteomes" id="UP001216579">
    <property type="component" value="Unassembled WGS sequence"/>
</dbReference>
<dbReference type="InterPro" id="IPR023298">
    <property type="entry name" value="ATPase_P-typ_TM_dom_sf"/>
</dbReference>
<dbReference type="InterPro" id="IPR018303">
    <property type="entry name" value="ATPase_P-typ_P_site"/>
</dbReference>
<dbReference type="Gene3D" id="3.40.1110.10">
    <property type="entry name" value="Calcium-transporting ATPase, cytoplasmic domain N"/>
    <property type="match status" value="2"/>
</dbReference>
<dbReference type="SUPFAM" id="SSF56784">
    <property type="entry name" value="HAD-like"/>
    <property type="match status" value="1"/>
</dbReference>
<dbReference type="SFLD" id="SFLDG00002">
    <property type="entry name" value="C1.7:_P-type_atpase_like"/>
    <property type="match status" value="1"/>
</dbReference>
<evidence type="ECO:0000256" key="1">
    <source>
        <dbReference type="ARBA" id="ARBA00004651"/>
    </source>
</evidence>
<dbReference type="SFLD" id="SFLDS00003">
    <property type="entry name" value="Haloacid_Dehalogenase"/>
    <property type="match status" value="1"/>
</dbReference>
<evidence type="ECO:0000256" key="9">
    <source>
        <dbReference type="SAM" id="MobiDB-lite"/>
    </source>
</evidence>
<dbReference type="RefSeq" id="WP_276096010.1">
    <property type="nucleotide sequence ID" value="NZ_JARJBC010000022.1"/>
</dbReference>
<comment type="catalytic activity">
    <reaction evidence="8">
        <text>ATP + H2O = ADP + phosphate + H(+)</text>
        <dbReference type="Rhea" id="RHEA:13065"/>
        <dbReference type="ChEBI" id="CHEBI:15377"/>
        <dbReference type="ChEBI" id="CHEBI:15378"/>
        <dbReference type="ChEBI" id="CHEBI:30616"/>
        <dbReference type="ChEBI" id="CHEBI:43474"/>
        <dbReference type="ChEBI" id="CHEBI:456216"/>
    </reaction>
</comment>
<evidence type="ECO:0000256" key="4">
    <source>
        <dbReference type="ARBA" id="ARBA00022840"/>
    </source>
</evidence>
<feature type="region of interest" description="Disordered" evidence="9">
    <location>
        <begin position="282"/>
        <end position="302"/>
    </location>
</feature>
<dbReference type="PROSITE" id="PS00154">
    <property type="entry name" value="ATPASE_E1_E2"/>
    <property type="match status" value="1"/>
</dbReference>
<sequence length="1525" mass="157595">MVLRLLTRLPTAGLDLALTAPVQVACRAIPMAGAAARSAIDIAEAGVRATAEVSVTAVRAGRVVRNAVLPGAVEWRAGSRMHVALRRSPDFTGRGGLEVAAKRMAVALAEHPEVVTAYWDGGLARLVIQVSEGALTDRVVRKAERLAARYGLERPEVPVLERAHPGSTGGVRSGALALACDAVGITTAVTARTMRLRSSPRLVTAAVTLVREDSRVRAVLHRRLGTSGAEVVLAAANATAHGFGKSPGSLVLDAALRTGQLVEALARGAAFDAAHDSLCAPDRRSVSGQRTPRPAIGRSAGQEYADQAVTGSLVGAAATLLFTRDAGQAAEAILAGSPKAARYGPVAFTSALAAVLTRQDVLVRDTDRLRQLERVDTVVLHPEALRSTRRTVLEVHPNAAQWDHERLWHAATAALQQPEVPSTPWEDTAVALRPVPDQGPSETDGLMIASAHGEDIGTVLVGCELDPLAEPVLDAARRAGLYVVVPQDASLGDFTALADEVVPGERPLGDVVRGLREQGRVVMAIARVPEDNHAQQELDADRQQIVAGLLASDLAVAVTDARSAVVWGADALTLDGLRGAWRLLAAIPAARRTGRHAKILAQAGAALSGLVVMTGTSPAQRALFAWGPRLSPVNAAAAAALVSGWRAATGVATTAAPRPRPRVRWHALQPEEAVSRLAATPRANPGGLSVLRATVRERAGTLLRLPVFTPARLTARLVTAVRAELDDPLTPVLAVGAAASAVLGAPVDALLVTSAMAVNAIVGGVQRLRAERALATLATGQRQLARRATRSGSAPADTVDAVKLRPGEVIELRTGDVVPADARLLELTDLEVDESSLTGESLPTPKQLAATPQAAVADRSCMVFEGTTVVAGHARAVVVGTGEQTEAGRAAHLASRSTSAKGVQARLHELTRKVLPLTLASGAAVTALSLLRGRPAREAVSGGVAVAVAAVPEGLPLVATVAQMAAARRLSRHGVLVRTPRALEALGRMDTICFDKTGTLTENRLRLLHAVTADGTTLAADTSQAEPVVRAAARACPQSNGEAGHAHATDEAILAAAPPDPYWVQAEAQPFEASRGYACAIGHDADGTRLLIVKGAPELVLPCCEDVAETAPTAARTLADQGLRILAVAQRRLEPGETADILDQPLKALELVGFVALADTPRASSAPLISDLANAGVRPVMLTGDHPHTARAIALSLGWPKDVTVTTGDELAALDRAGRARLLADCQVIARVAPEQKLQVVEALQEARRVVAMVGDGANDAAAIRAADIGIGIAVRGSAAARNAADLIVTGNDLTPLVAAVDEGRALWRSVADAISILIGGNAGEVGFTVLGTLVTGASPLSTRQLLLVNLLTDMFPAMAVAVTPQDEPDPGPSRRTEHEELAPVGVAALGKPLTRQIRQRGIVTGLGAGTAWLIGTLTPGTARRTSTMALCGLVGAQLTQTLTGRGRSPLVLATALGSAAALATLVQTPGLSHFFGCTPLGPVAWTGVAAAVGVAAIGPKAMPSVERLLSKATARMPSLARVAP</sequence>
<evidence type="ECO:0000313" key="12">
    <source>
        <dbReference type="EMBL" id="MDF3293037.1"/>
    </source>
</evidence>